<protein>
    <submittedName>
        <fullName evidence="1">Uncharacterized protein</fullName>
    </submittedName>
</protein>
<accession>A0A0E9VG39</accession>
<reference evidence="1" key="2">
    <citation type="journal article" date="2015" name="Fish Shellfish Immunol.">
        <title>Early steps in the European eel (Anguilla anguilla)-Vibrio vulnificus interaction in the gills: Role of the RtxA13 toxin.</title>
        <authorList>
            <person name="Callol A."/>
            <person name="Pajuelo D."/>
            <person name="Ebbesson L."/>
            <person name="Teles M."/>
            <person name="MacKenzie S."/>
            <person name="Amaro C."/>
        </authorList>
    </citation>
    <scope>NUCLEOTIDE SEQUENCE</scope>
</reference>
<name>A0A0E9VG39_ANGAN</name>
<dbReference type="AlphaFoldDB" id="A0A0E9VG39"/>
<reference evidence="1" key="1">
    <citation type="submission" date="2014-11" db="EMBL/GenBank/DDBJ databases">
        <authorList>
            <person name="Amaro Gonzalez C."/>
        </authorList>
    </citation>
    <scope>NUCLEOTIDE SEQUENCE</scope>
</reference>
<evidence type="ECO:0000313" key="1">
    <source>
        <dbReference type="EMBL" id="JAH77047.1"/>
    </source>
</evidence>
<proteinExistence type="predicted"/>
<organism evidence="1">
    <name type="scientific">Anguilla anguilla</name>
    <name type="common">European freshwater eel</name>
    <name type="synonym">Muraena anguilla</name>
    <dbReference type="NCBI Taxonomy" id="7936"/>
    <lineage>
        <taxon>Eukaryota</taxon>
        <taxon>Metazoa</taxon>
        <taxon>Chordata</taxon>
        <taxon>Craniata</taxon>
        <taxon>Vertebrata</taxon>
        <taxon>Euteleostomi</taxon>
        <taxon>Actinopterygii</taxon>
        <taxon>Neopterygii</taxon>
        <taxon>Teleostei</taxon>
        <taxon>Anguilliformes</taxon>
        <taxon>Anguillidae</taxon>
        <taxon>Anguilla</taxon>
    </lineage>
</organism>
<sequence length="39" mass="4244">MVPMLGPLPTLLAALIIHKTAYSACLFSLNCQKHYITGI</sequence>
<dbReference type="EMBL" id="GBXM01031530">
    <property type="protein sequence ID" value="JAH77047.1"/>
    <property type="molecule type" value="Transcribed_RNA"/>
</dbReference>